<proteinExistence type="inferred from homology"/>
<accession>A0AAU7LK85</accession>
<dbReference type="GO" id="GO:0006412">
    <property type="term" value="P:translation"/>
    <property type="evidence" value="ECO:0007669"/>
    <property type="project" value="UniProtKB-UniRule"/>
</dbReference>
<dbReference type="GO" id="GO:0009507">
    <property type="term" value="C:chloroplast"/>
    <property type="evidence" value="ECO:0007669"/>
    <property type="project" value="UniProtKB-SubCell"/>
</dbReference>
<dbReference type="InterPro" id="IPR023591">
    <property type="entry name" value="Ribosomal_uS2_flav_dom_sf"/>
</dbReference>
<sequence length="237" mass="27069">MKTVDWDKDLYDMMKAGVHFGHPARRWNPKMSPYIYEQRKGIHIIDLVQTTRLLSEACNFVSNAAGQRKQFLWVGTKQQAADVVATEARKARSHYVNHKWLGGMLTNWSTLETRLKRLKELESHEQQGVLDRLPKKEASFRRKQLAKLRKYLGGMRYMRRLPDVVIIVDQKREWTALQECIKLGIPTICLVDTNCDPDLAHIPIPANDDARASIRCIAARLSGAIREGYALAGSATD</sequence>
<organism evidence="7">
    <name type="scientific">Streptosarcina moshanensis</name>
    <dbReference type="NCBI Taxonomy" id="3096259"/>
    <lineage>
        <taxon>Eukaryota</taxon>
        <taxon>Viridiplantae</taxon>
        <taxon>Streptophyta</taxon>
        <taxon>Klebsormidiophyceae</taxon>
        <taxon>Hormidiellales</taxon>
        <taxon>Hormidiellaceae</taxon>
        <taxon>Streptosarcina</taxon>
    </lineage>
</organism>
<keyword evidence="7" id="KW-0934">Plastid</keyword>
<dbReference type="EMBL" id="OR858607">
    <property type="protein sequence ID" value="XBP29008.2"/>
    <property type="molecule type" value="Genomic_DNA"/>
</dbReference>
<dbReference type="SUPFAM" id="SSF52313">
    <property type="entry name" value="Ribosomal protein S2"/>
    <property type="match status" value="1"/>
</dbReference>
<evidence type="ECO:0000313" key="7">
    <source>
        <dbReference type="EMBL" id="XBP29008.2"/>
    </source>
</evidence>
<keyword evidence="7" id="KW-0150">Chloroplast</keyword>
<dbReference type="PANTHER" id="PTHR12534">
    <property type="entry name" value="30S RIBOSOMAL PROTEIN S2 PROKARYOTIC AND ORGANELLAR"/>
    <property type="match status" value="1"/>
</dbReference>
<dbReference type="CDD" id="cd01425">
    <property type="entry name" value="RPS2"/>
    <property type="match status" value="1"/>
</dbReference>
<dbReference type="GO" id="GO:0003735">
    <property type="term" value="F:structural constituent of ribosome"/>
    <property type="evidence" value="ECO:0007669"/>
    <property type="project" value="InterPro"/>
</dbReference>
<dbReference type="InterPro" id="IPR018130">
    <property type="entry name" value="Ribosomal_uS2_CS"/>
</dbReference>
<dbReference type="PROSITE" id="PS00962">
    <property type="entry name" value="RIBOSOMAL_S2_1"/>
    <property type="match status" value="1"/>
</dbReference>
<dbReference type="AlphaFoldDB" id="A0AAU7LK85"/>
<evidence type="ECO:0000256" key="5">
    <source>
        <dbReference type="HAMAP-Rule" id="MF_00291"/>
    </source>
</evidence>
<dbReference type="PANTHER" id="PTHR12534:SF0">
    <property type="entry name" value="SMALL RIBOSOMAL SUBUNIT PROTEIN US2M"/>
    <property type="match status" value="1"/>
</dbReference>
<comment type="subcellular location">
    <subcellularLocation>
        <location evidence="5">Plastid</location>
        <location evidence="5">Chloroplast</location>
    </subcellularLocation>
</comment>
<dbReference type="FunFam" id="1.10.287.610:FF:000001">
    <property type="entry name" value="30S ribosomal protein S2"/>
    <property type="match status" value="1"/>
</dbReference>
<dbReference type="Gene3D" id="3.40.50.10490">
    <property type="entry name" value="Glucose-6-phosphate isomerase like protein, domain 1"/>
    <property type="match status" value="1"/>
</dbReference>
<comment type="similarity">
    <text evidence="1 5 6">Belongs to the universal ribosomal protein uS2 family.</text>
</comment>
<keyword evidence="2 5" id="KW-0689">Ribosomal protein</keyword>
<dbReference type="PRINTS" id="PR00395">
    <property type="entry name" value="RIBOSOMALS2"/>
</dbReference>
<keyword evidence="3 5" id="KW-0687">Ribonucleoprotein</keyword>
<evidence type="ECO:0000256" key="3">
    <source>
        <dbReference type="ARBA" id="ARBA00023274"/>
    </source>
</evidence>
<protein>
    <recommendedName>
        <fullName evidence="4 5">Small ribosomal subunit protein uS2c</fullName>
    </recommendedName>
</protein>
<evidence type="ECO:0000256" key="6">
    <source>
        <dbReference type="RuleBase" id="RU003631"/>
    </source>
</evidence>
<dbReference type="NCBIfam" id="TIGR01011">
    <property type="entry name" value="rpsB_bact"/>
    <property type="match status" value="1"/>
</dbReference>
<dbReference type="InterPro" id="IPR001865">
    <property type="entry name" value="Ribosomal_uS2"/>
</dbReference>
<dbReference type="Pfam" id="PF00318">
    <property type="entry name" value="Ribosomal_S2"/>
    <property type="match status" value="1"/>
</dbReference>
<reference evidence="7" key="1">
    <citation type="submission" date="2023-11" db="EMBL/GenBank/DDBJ databases">
        <authorList>
            <person name="Liu Y."/>
        </authorList>
    </citation>
    <scope>NUCLEOTIDE SEQUENCE</scope>
</reference>
<dbReference type="PROSITE" id="PS00963">
    <property type="entry name" value="RIBOSOMAL_S2_2"/>
    <property type="match status" value="1"/>
</dbReference>
<dbReference type="InterPro" id="IPR005706">
    <property type="entry name" value="Ribosomal_uS2_bac/mit/plastid"/>
</dbReference>
<dbReference type="HAMAP" id="MF_00291_B">
    <property type="entry name" value="Ribosomal_uS2_B"/>
    <property type="match status" value="1"/>
</dbReference>
<geneLocation type="chloroplast" evidence="7"/>
<name>A0AAU7LK85_9VIRI</name>
<dbReference type="Gene3D" id="1.10.287.610">
    <property type="entry name" value="Helix hairpin bin"/>
    <property type="match status" value="1"/>
</dbReference>
<evidence type="ECO:0000256" key="2">
    <source>
        <dbReference type="ARBA" id="ARBA00022980"/>
    </source>
</evidence>
<evidence type="ECO:0000256" key="1">
    <source>
        <dbReference type="ARBA" id="ARBA00006242"/>
    </source>
</evidence>
<dbReference type="GO" id="GO:0005763">
    <property type="term" value="C:mitochondrial small ribosomal subunit"/>
    <property type="evidence" value="ECO:0007669"/>
    <property type="project" value="TreeGrafter"/>
</dbReference>
<gene>
    <name evidence="5 7" type="primary">rps2</name>
</gene>
<evidence type="ECO:0000256" key="4">
    <source>
        <dbReference type="ARBA" id="ARBA00035155"/>
    </source>
</evidence>